<keyword evidence="2" id="KW-0597">Phosphoprotein</keyword>
<evidence type="ECO:0000256" key="2">
    <source>
        <dbReference type="PROSITE-ProRule" id="PRU00110"/>
    </source>
</evidence>
<feature type="modified residue" description="Phosphohistidine" evidence="2">
    <location>
        <position position="60"/>
    </location>
</feature>
<dbReference type="Gene3D" id="1.20.120.160">
    <property type="entry name" value="HPT domain"/>
    <property type="match status" value="1"/>
</dbReference>
<evidence type="ECO:0000313" key="4">
    <source>
        <dbReference type="EMBL" id="MEX1666973.1"/>
    </source>
</evidence>
<feature type="domain" description="HPt" evidence="3">
    <location>
        <begin position="13"/>
        <end position="126"/>
    </location>
</feature>
<gene>
    <name evidence="4" type="ORF">AB4875_15870</name>
</gene>
<comment type="caution">
    <text evidence="4">The sequence shown here is derived from an EMBL/GenBank/DDBJ whole genome shotgun (WGS) entry which is preliminary data.</text>
</comment>
<proteinExistence type="predicted"/>
<sequence>MTTQNDSPSADSVDAQLVDLQNSYIAKLDQKLQDIIDLWINFKNHDQSKEELHPLYRAVHSVVGTSSTLNISEVSRLCSSLEKVLLPMLKVDVLDANDILAIGPQIAELSALRESKDYKPKPIKLNG</sequence>
<keyword evidence="5" id="KW-1185">Reference proteome</keyword>
<dbReference type="Pfam" id="PF01627">
    <property type="entry name" value="Hpt"/>
    <property type="match status" value="1"/>
</dbReference>
<dbReference type="InterPro" id="IPR036641">
    <property type="entry name" value="HPT_dom_sf"/>
</dbReference>
<dbReference type="Proteomes" id="UP001557484">
    <property type="component" value="Unassembled WGS sequence"/>
</dbReference>
<evidence type="ECO:0000313" key="5">
    <source>
        <dbReference type="Proteomes" id="UP001557484"/>
    </source>
</evidence>
<accession>A0ABV3U195</accession>
<evidence type="ECO:0000259" key="3">
    <source>
        <dbReference type="PROSITE" id="PS50894"/>
    </source>
</evidence>
<dbReference type="PROSITE" id="PS50894">
    <property type="entry name" value="HPT"/>
    <property type="match status" value="1"/>
</dbReference>
<dbReference type="InterPro" id="IPR008207">
    <property type="entry name" value="Sig_transdc_His_kin_Hpt_dom"/>
</dbReference>
<protein>
    <submittedName>
        <fullName evidence="4">Hpt domain-containing protein</fullName>
    </submittedName>
</protein>
<reference evidence="4 5" key="1">
    <citation type="journal article" date="2011" name="Int. J. Syst. Evol. Microbiol.">
        <title>Zhongshania antarctica gen. nov., sp. nov. and Zhongshania guokunii sp. nov., gammaproteobacteria respectively isolated from coastal attached (fast) ice and surface seawater of the Antarctic.</title>
        <authorList>
            <person name="Li H.J."/>
            <person name="Zhang X.Y."/>
            <person name="Chen C.X."/>
            <person name="Zhang Y.J."/>
            <person name="Gao Z.M."/>
            <person name="Yu Y."/>
            <person name="Chen X.L."/>
            <person name="Chen B."/>
            <person name="Zhang Y.Z."/>
        </authorList>
    </citation>
    <scope>NUCLEOTIDE SEQUENCE [LARGE SCALE GENOMIC DNA]</scope>
    <source>
        <strain evidence="4 5">R06B22</strain>
    </source>
</reference>
<dbReference type="SUPFAM" id="SSF47226">
    <property type="entry name" value="Histidine-containing phosphotransfer domain, HPT domain"/>
    <property type="match status" value="1"/>
</dbReference>
<name>A0ABV3U195_9GAMM</name>
<keyword evidence="1" id="KW-0902">Two-component regulatory system</keyword>
<dbReference type="RefSeq" id="WP_368377033.1">
    <property type="nucleotide sequence ID" value="NZ_JBFRYB010000001.1"/>
</dbReference>
<dbReference type="EMBL" id="JBFRYB010000001">
    <property type="protein sequence ID" value="MEX1666973.1"/>
    <property type="molecule type" value="Genomic_DNA"/>
</dbReference>
<organism evidence="4 5">
    <name type="scientific">Zhongshania arctica</name>
    <dbReference type="NCBI Taxonomy" id="3238302"/>
    <lineage>
        <taxon>Bacteria</taxon>
        <taxon>Pseudomonadati</taxon>
        <taxon>Pseudomonadota</taxon>
        <taxon>Gammaproteobacteria</taxon>
        <taxon>Cellvibrionales</taxon>
        <taxon>Spongiibacteraceae</taxon>
        <taxon>Zhongshania</taxon>
    </lineage>
</organism>
<evidence type="ECO:0000256" key="1">
    <source>
        <dbReference type="ARBA" id="ARBA00023012"/>
    </source>
</evidence>